<dbReference type="PROSITE" id="PS51257">
    <property type="entry name" value="PROKAR_LIPOPROTEIN"/>
    <property type="match status" value="1"/>
</dbReference>
<dbReference type="InterPro" id="IPR024311">
    <property type="entry name" value="Lipocalin-like"/>
</dbReference>
<evidence type="ECO:0000259" key="2">
    <source>
        <dbReference type="Pfam" id="PF13648"/>
    </source>
</evidence>
<feature type="chain" id="PRO_5037989477" evidence="1">
    <location>
        <begin position="22"/>
        <end position="164"/>
    </location>
</feature>
<name>A0A937AC91_9BACT</name>
<comment type="caution">
    <text evidence="3">The sequence shown here is derived from an EMBL/GenBank/DDBJ whole genome shotgun (WGS) entry which is preliminary data.</text>
</comment>
<dbReference type="Pfam" id="PF13648">
    <property type="entry name" value="Lipocalin_4"/>
    <property type="match status" value="1"/>
</dbReference>
<dbReference type="Proteomes" id="UP000642920">
    <property type="component" value="Unassembled WGS sequence"/>
</dbReference>
<evidence type="ECO:0000313" key="3">
    <source>
        <dbReference type="EMBL" id="MBL0766301.1"/>
    </source>
</evidence>
<reference evidence="3" key="1">
    <citation type="submission" date="2021-01" db="EMBL/GenBank/DDBJ databases">
        <title>Marivirga sp. nov., isolated from intertidal surface sediments.</title>
        <authorList>
            <person name="Zhang M."/>
        </authorList>
    </citation>
    <scope>NUCLEOTIDE SEQUENCE</scope>
    <source>
        <strain evidence="3">SM1354</strain>
    </source>
</reference>
<accession>A0A937AC91</accession>
<evidence type="ECO:0000313" key="4">
    <source>
        <dbReference type="Proteomes" id="UP000642920"/>
    </source>
</evidence>
<feature type="signal peptide" evidence="1">
    <location>
        <begin position="1"/>
        <end position="21"/>
    </location>
</feature>
<keyword evidence="4" id="KW-1185">Reference proteome</keyword>
<dbReference type="EMBL" id="JAERQG010000003">
    <property type="protein sequence ID" value="MBL0766301.1"/>
    <property type="molecule type" value="Genomic_DNA"/>
</dbReference>
<organism evidence="3 4">
    <name type="scientific">Marivirga atlantica</name>
    <dbReference type="NCBI Taxonomy" id="1548457"/>
    <lineage>
        <taxon>Bacteria</taxon>
        <taxon>Pseudomonadati</taxon>
        <taxon>Bacteroidota</taxon>
        <taxon>Cytophagia</taxon>
        <taxon>Cytophagales</taxon>
        <taxon>Marivirgaceae</taxon>
        <taxon>Marivirga</taxon>
    </lineage>
</organism>
<protein>
    <submittedName>
        <fullName evidence="3">Lipocalin family protein</fullName>
    </submittedName>
</protein>
<gene>
    <name evidence="3" type="ORF">JKP34_13625</name>
</gene>
<dbReference type="AlphaFoldDB" id="A0A937AC91"/>
<sequence length="164" mass="18185">MKNFRLLVILVTGFLFLSACNEDEDLGAKADFVGAWDVVDVDIEINVNGQDIEDYLGQDEANLYKALISSEIESIFDGATITLNSNNTYTSDIPGESSVTGTWTLRNNKLILDEGSSDEFEFTVLSSSSSKLELQYTDIDNSSDIDFDGTNDEFEVIVDMTYIK</sequence>
<feature type="domain" description="Lipocalin-like" evidence="2">
    <location>
        <begin position="50"/>
        <end position="134"/>
    </location>
</feature>
<proteinExistence type="predicted"/>
<dbReference type="RefSeq" id="WP_201922520.1">
    <property type="nucleotide sequence ID" value="NZ_JAERQG010000003.1"/>
</dbReference>
<keyword evidence="1" id="KW-0732">Signal</keyword>
<evidence type="ECO:0000256" key="1">
    <source>
        <dbReference type="SAM" id="SignalP"/>
    </source>
</evidence>